<gene>
    <name evidence="1" type="ORF">HUG10_14000</name>
</gene>
<reference evidence="1 2" key="1">
    <citation type="submission" date="2020-07" db="EMBL/GenBank/DDBJ databases">
        <title>Gai3-2, isolated from salt lake.</title>
        <authorList>
            <person name="Cui H."/>
            <person name="Shi X."/>
        </authorList>
    </citation>
    <scope>NUCLEOTIDE SEQUENCE [LARGE SCALE GENOMIC DNA]</scope>
    <source>
        <strain evidence="1 2">Gai3-2</strain>
    </source>
</reference>
<organism evidence="1 2">
    <name type="scientific">Halorarum halophilum</name>
    <dbReference type="NCBI Taxonomy" id="2743090"/>
    <lineage>
        <taxon>Archaea</taxon>
        <taxon>Methanobacteriati</taxon>
        <taxon>Methanobacteriota</taxon>
        <taxon>Stenosarchaea group</taxon>
        <taxon>Halobacteria</taxon>
        <taxon>Halobacteriales</taxon>
        <taxon>Haloferacaceae</taxon>
        <taxon>Halorarum</taxon>
    </lineage>
</organism>
<protein>
    <submittedName>
        <fullName evidence="1">PHP domain-containing protein</fullName>
    </submittedName>
</protein>
<dbReference type="KEGG" id="halg:HUG10_14000"/>
<dbReference type="SUPFAM" id="SSF89550">
    <property type="entry name" value="PHP domain-like"/>
    <property type="match status" value="1"/>
</dbReference>
<sequence>MSDAPTRVDLHVKVLDDRIVERAEAAGVDVLVYAPHFVRLPEIRTRAERFSTDEVTVVPAREVFTGDWRNRRHLLAIGLDDPVPDFITYEAALAEFERQEAAVVVPHPEFLNVSLTRAEVSAYRDRIHAIETYNAKLFERQNARGRRIAEAFDIPGYGSSYAHLRGSIGAAWTEFESDVTDEAALTAALRNREERTVVRRTDPATTARRLVEFAHLGFENSYGKLDRLFLSGMEPTHPRHIAYGGRFDDVAVY</sequence>
<proteinExistence type="predicted"/>
<evidence type="ECO:0000313" key="2">
    <source>
        <dbReference type="Proteomes" id="UP000509750"/>
    </source>
</evidence>
<dbReference type="OrthoDB" id="190669at2157"/>
<dbReference type="EMBL" id="CP058529">
    <property type="protein sequence ID" value="QLG28589.1"/>
    <property type="molecule type" value="Genomic_DNA"/>
</dbReference>
<dbReference type="InterPro" id="IPR016195">
    <property type="entry name" value="Pol/histidinol_Pase-like"/>
</dbReference>
<dbReference type="Gene3D" id="3.20.20.140">
    <property type="entry name" value="Metal-dependent hydrolases"/>
    <property type="match status" value="1"/>
</dbReference>
<dbReference type="GeneID" id="56029967"/>
<dbReference type="RefSeq" id="WP_179170163.1">
    <property type="nucleotide sequence ID" value="NZ_CP058529.1"/>
</dbReference>
<accession>A0A7D5GYH5</accession>
<keyword evidence="2" id="KW-1185">Reference proteome</keyword>
<dbReference type="AlphaFoldDB" id="A0A7D5GYH5"/>
<dbReference type="Proteomes" id="UP000509750">
    <property type="component" value="Chromosome"/>
</dbReference>
<dbReference type="Pfam" id="PF13263">
    <property type="entry name" value="PHP_C"/>
    <property type="match status" value="1"/>
</dbReference>
<name>A0A7D5GYH5_9EURY</name>
<evidence type="ECO:0000313" key="1">
    <source>
        <dbReference type="EMBL" id="QLG28589.1"/>
    </source>
</evidence>